<organism evidence="2 3">
    <name type="scientific">Paenibacillus paeoniae</name>
    <dbReference type="NCBI Taxonomy" id="2292705"/>
    <lineage>
        <taxon>Bacteria</taxon>
        <taxon>Bacillati</taxon>
        <taxon>Bacillota</taxon>
        <taxon>Bacilli</taxon>
        <taxon>Bacillales</taxon>
        <taxon>Paenibacillaceae</taxon>
        <taxon>Paenibacillus</taxon>
    </lineage>
</organism>
<feature type="transmembrane region" description="Helical" evidence="1">
    <location>
        <begin position="140"/>
        <end position="157"/>
    </location>
</feature>
<protein>
    <submittedName>
        <fullName evidence="2">Uncharacterized protein</fullName>
    </submittedName>
</protein>
<keyword evidence="1" id="KW-0812">Transmembrane</keyword>
<evidence type="ECO:0000313" key="2">
    <source>
        <dbReference type="EMBL" id="REK75885.1"/>
    </source>
</evidence>
<keyword evidence="1" id="KW-1133">Transmembrane helix</keyword>
<feature type="transmembrane region" description="Helical" evidence="1">
    <location>
        <begin position="207"/>
        <end position="230"/>
    </location>
</feature>
<keyword evidence="3" id="KW-1185">Reference proteome</keyword>
<reference evidence="2 3" key="1">
    <citation type="submission" date="2018-08" db="EMBL/GenBank/DDBJ databases">
        <title>Paenibacillus sp. M4BSY-1, whole genome shotgun sequence.</title>
        <authorList>
            <person name="Tuo L."/>
        </authorList>
    </citation>
    <scope>NUCLEOTIDE SEQUENCE [LARGE SCALE GENOMIC DNA]</scope>
    <source>
        <strain evidence="2 3">M4BSY-1</strain>
    </source>
</reference>
<keyword evidence="1" id="KW-0472">Membrane</keyword>
<comment type="caution">
    <text evidence="2">The sequence shown here is derived from an EMBL/GenBank/DDBJ whole genome shotgun (WGS) entry which is preliminary data.</text>
</comment>
<feature type="transmembrane region" description="Helical" evidence="1">
    <location>
        <begin position="338"/>
        <end position="357"/>
    </location>
</feature>
<feature type="transmembrane region" description="Helical" evidence="1">
    <location>
        <begin position="164"/>
        <end position="187"/>
    </location>
</feature>
<name>A0A371PIY5_9BACL</name>
<evidence type="ECO:0000256" key="1">
    <source>
        <dbReference type="SAM" id="Phobius"/>
    </source>
</evidence>
<proteinExistence type="predicted"/>
<dbReference type="Pfam" id="PF03845">
    <property type="entry name" value="Spore_permease"/>
    <property type="match status" value="1"/>
</dbReference>
<feature type="transmembrane region" description="Helical" evidence="1">
    <location>
        <begin position="293"/>
        <end position="317"/>
    </location>
</feature>
<gene>
    <name evidence="2" type="ORF">DX130_02065</name>
</gene>
<dbReference type="Proteomes" id="UP000261905">
    <property type="component" value="Unassembled WGS sequence"/>
</dbReference>
<evidence type="ECO:0000313" key="3">
    <source>
        <dbReference type="Proteomes" id="UP000261905"/>
    </source>
</evidence>
<accession>A0A371PIY5</accession>
<feature type="transmembrane region" description="Helical" evidence="1">
    <location>
        <begin position="369"/>
        <end position="388"/>
    </location>
</feature>
<feature type="transmembrane region" description="Helical" evidence="1">
    <location>
        <begin position="103"/>
        <end position="128"/>
    </location>
</feature>
<feature type="transmembrane region" description="Helical" evidence="1">
    <location>
        <begin position="62"/>
        <end position="82"/>
    </location>
</feature>
<feature type="transmembrane region" description="Helical" evidence="1">
    <location>
        <begin position="34"/>
        <end position="56"/>
    </location>
</feature>
<dbReference type="GO" id="GO:0009847">
    <property type="term" value="P:spore germination"/>
    <property type="evidence" value="ECO:0007669"/>
    <property type="project" value="InterPro"/>
</dbReference>
<dbReference type="InterPro" id="IPR004761">
    <property type="entry name" value="Spore_GerAB"/>
</dbReference>
<dbReference type="OrthoDB" id="2930450at2"/>
<sequence>MQSSKLRQTLFPSAWQDQSRRGRHWAGEDQMNRYFFYNFMLVSLMNLMLFVPHILVSNRYSGAVASLLVAPVIGAILIYMFTNAMSRYPGLGFQDILKLHCPRWLVSLSSIFFAVMWWFSSTIVVVAYAVLINRFFNPDTNSTIILIVLVVAAAYAASRSTLTINFIIEITIIVNAPIILFILFKMVRSPQLNLDSIRVVANYVTKMPTIITISAATLIFTGYIYLALYNRLLPPNFRFKHLYIYPVLGFIILVITFFVPIGFHGTEGVDRYIYLWAVTSDSLSMQYGFIERVVFLFLIVFLNLTLVYTMSGWHLGMEYIKGCFKGSKPEIDSPKAPLSNYIILGTFATATVLYLIFTNEKLNYLITSYWLVLRMFTEIVSVLWIFILSRRRLRSE</sequence>
<feature type="transmembrane region" description="Helical" evidence="1">
    <location>
        <begin position="242"/>
        <end position="263"/>
    </location>
</feature>
<dbReference type="AlphaFoldDB" id="A0A371PIY5"/>
<dbReference type="GO" id="GO:0016020">
    <property type="term" value="C:membrane"/>
    <property type="evidence" value="ECO:0007669"/>
    <property type="project" value="InterPro"/>
</dbReference>
<dbReference type="EMBL" id="QUBQ01000001">
    <property type="protein sequence ID" value="REK75885.1"/>
    <property type="molecule type" value="Genomic_DNA"/>
</dbReference>